<dbReference type="EMBL" id="LGGD01000075">
    <property type="protein sequence ID" value="KUK62214.1"/>
    <property type="molecule type" value="Genomic_DNA"/>
</dbReference>
<evidence type="ECO:0000313" key="3">
    <source>
        <dbReference type="EMBL" id="KUK62214.1"/>
    </source>
</evidence>
<dbReference type="GO" id="GO:0030973">
    <property type="term" value="F:molybdate ion binding"/>
    <property type="evidence" value="ECO:0007669"/>
    <property type="project" value="TreeGrafter"/>
</dbReference>
<comment type="caution">
    <text evidence="3">The sequence shown here is derived from an EMBL/GenBank/DDBJ whole genome shotgun (WGS) entry which is preliminary data.</text>
</comment>
<dbReference type="PANTHER" id="PTHR30632">
    <property type="entry name" value="MOLYBDATE-BINDING PERIPLASMIC PROTEIN"/>
    <property type="match status" value="1"/>
</dbReference>
<dbReference type="SUPFAM" id="SSF53850">
    <property type="entry name" value="Periplasmic binding protein-like II"/>
    <property type="match status" value="1"/>
</dbReference>
<protein>
    <submittedName>
        <fullName evidence="3">Molybdenum ABC transporter, periplasmic molybdate-binding protein</fullName>
    </submittedName>
</protein>
<keyword evidence="2" id="KW-0732">Signal</keyword>
<dbReference type="Gene3D" id="3.40.190.10">
    <property type="entry name" value="Periplasmic binding protein-like II"/>
    <property type="match status" value="2"/>
</dbReference>
<dbReference type="PIRSF" id="PIRSF004846">
    <property type="entry name" value="ModA"/>
    <property type="match status" value="1"/>
</dbReference>
<proteinExistence type="predicted"/>
<dbReference type="AlphaFoldDB" id="A0A117LQS9"/>
<dbReference type="Proteomes" id="UP000054323">
    <property type="component" value="Unassembled WGS sequence"/>
</dbReference>
<dbReference type="PROSITE" id="PS51257">
    <property type="entry name" value="PROKAR_LIPOPROTEIN"/>
    <property type="match status" value="1"/>
</dbReference>
<evidence type="ECO:0000313" key="4">
    <source>
        <dbReference type="Proteomes" id="UP000054323"/>
    </source>
</evidence>
<dbReference type="PATRIC" id="fig|2198.4.peg.1043"/>
<dbReference type="PANTHER" id="PTHR30632:SF0">
    <property type="entry name" value="SULFATE-BINDING PROTEIN"/>
    <property type="match status" value="1"/>
</dbReference>
<evidence type="ECO:0000256" key="1">
    <source>
        <dbReference type="ARBA" id="ARBA00022723"/>
    </source>
</evidence>
<sequence length="273" mass="29120">MKAHLLLIIALLAMAAAAFACGCTGTTTDTPAAGDTTKPELLVYCGAGMREPMDEIAMTFTNRTGIPINYVFGGSNTLLTQMNLTGMGDVYMPGATAYFDSARGMGLVGNESLVVYHIPVIAVPKGNPANITSLADLARPGVRVALGDNPATAIGQLTDKLLEKNKLLSDVEKNVVTRSGTVNELLVYLSMGQADVGIIWEDLYVPEKMDLIIYIPNKENLVKIVPIGVLTSSEHPDEAEQFTAFVASEEGKAIFTSHGFITYPNETYTGVKP</sequence>
<dbReference type="GO" id="GO:0015689">
    <property type="term" value="P:molybdate ion transport"/>
    <property type="evidence" value="ECO:0007669"/>
    <property type="project" value="InterPro"/>
</dbReference>
<dbReference type="NCBIfam" id="TIGR01256">
    <property type="entry name" value="modA"/>
    <property type="match status" value="1"/>
</dbReference>
<dbReference type="CDD" id="cd13517">
    <property type="entry name" value="PBP2_ModA3_like"/>
    <property type="match status" value="1"/>
</dbReference>
<dbReference type="Pfam" id="PF13531">
    <property type="entry name" value="SBP_bac_11"/>
    <property type="match status" value="1"/>
</dbReference>
<dbReference type="InterPro" id="IPR005950">
    <property type="entry name" value="ModA"/>
</dbReference>
<keyword evidence="1" id="KW-0479">Metal-binding</keyword>
<organism evidence="3 4">
    <name type="scientific">Methanoculleus marisnigri</name>
    <dbReference type="NCBI Taxonomy" id="2198"/>
    <lineage>
        <taxon>Archaea</taxon>
        <taxon>Methanobacteriati</taxon>
        <taxon>Methanobacteriota</taxon>
        <taxon>Stenosarchaea group</taxon>
        <taxon>Methanomicrobia</taxon>
        <taxon>Methanomicrobiales</taxon>
        <taxon>Methanomicrobiaceae</taxon>
        <taxon>Methanoculleus</taxon>
    </lineage>
</organism>
<reference evidence="4" key="1">
    <citation type="journal article" date="2015" name="MBio">
        <title>Genome-Resolved Metagenomic Analysis Reveals Roles for Candidate Phyla and Other Microbial Community Members in Biogeochemical Transformations in Oil Reservoirs.</title>
        <authorList>
            <person name="Hu P."/>
            <person name="Tom L."/>
            <person name="Singh A."/>
            <person name="Thomas B.C."/>
            <person name="Baker B.J."/>
            <person name="Piceno Y.M."/>
            <person name="Andersen G.L."/>
            <person name="Banfield J.F."/>
        </authorList>
    </citation>
    <scope>NUCLEOTIDE SEQUENCE [LARGE SCALE GENOMIC DNA]</scope>
</reference>
<gene>
    <name evidence="3" type="ORF">XD82_0764</name>
</gene>
<evidence type="ECO:0000256" key="2">
    <source>
        <dbReference type="ARBA" id="ARBA00022729"/>
    </source>
</evidence>
<dbReference type="GO" id="GO:0046872">
    <property type="term" value="F:metal ion binding"/>
    <property type="evidence" value="ECO:0007669"/>
    <property type="project" value="UniProtKB-KW"/>
</dbReference>
<name>A0A117LQS9_9EURY</name>
<accession>A0A117LQS9</accession>
<dbReference type="InterPro" id="IPR050682">
    <property type="entry name" value="ModA/WtpA"/>
</dbReference>